<dbReference type="KEGG" id="lpil:LIP_0473"/>
<dbReference type="EMBL" id="AP014924">
    <property type="protein sequence ID" value="BAS26330.1"/>
    <property type="molecule type" value="Genomic_DNA"/>
</dbReference>
<keyword evidence="2" id="KW-1185">Reference proteome</keyword>
<sequence length="65" mass="7148">MLAQVGYWARLAEWLGRAAESSCNIENAEIEFLAAVLREELLGCSTEAMISVRGAATRQVHESTH</sequence>
<reference evidence="2" key="2">
    <citation type="journal article" date="2016" name="Int. J. Syst. Evol. Microbiol.">
        <title>Complete genome sequence and cell structure of Limnochorda pilosa, a Gram-negative spore-former within the phylum Firmicutes.</title>
        <authorList>
            <person name="Watanabe M."/>
            <person name="Kojima H."/>
            <person name="Fukui M."/>
        </authorList>
    </citation>
    <scope>NUCLEOTIDE SEQUENCE [LARGE SCALE GENOMIC DNA]</scope>
    <source>
        <strain evidence="2">HC45</strain>
    </source>
</reference>
<gene>
    <name evidence="1" type="ORF">LIP_0473</name>
</gene>
<proteinExistence type="predicted"/>
<evidence type="ECO:0000313" key="1">
    <source>
        <dbReference type="EMBL" id="BAS26330.1"/>
    </source>
</evidence>
<protein>
    <submittedName>
        <fullName evidence="1">Uncharacterized protein</fullName>
    </submittedName>
</protein>
<dbReference type="Proteomes" id="UP000065807">
    <property type="component" value="Chromosome"/>
</dbReference>
<organism evidence="1 2">
    <name type="scientific">Limnochorda pilosa</name>
    <dbReference type="NCBI Taxonomy" id="1555112"/>
    <lineage>
        <taxon>Bacteria</taxon>
        <taxon>Bacillati</taxon>
        <taxon>Bacillota</taxon>
        <taxon>Limnochordia</taxon>
        <taxon>Limnochordales</taxon>
        <taxon>Limnochordaceae</taxon>
        <taxon>Limnochorda</taxon>
    </lineage>
</organism>
<reference evidence="2" key="1">
    <citation type="submission" date="2015-07" db="EMBL/GenBank/DDBJ databases">
        <title>Complete genome sequence and phylogenetic analysis of Limnochorda pilosa.</title>
        <authorList>
            <person name="Watanabe M."/>
            <person name="Kojima H."/>
            <person name="Fukui M."/>
        </authorList>
    </citation>
    <scope>NUCLEOTIDE SEQUENCE [LARGE SCALE GENOMIC DNA]</scope>
    <source>
        <strain evidence="2">HC45</strain>
    </source>
</reference>
<evidence type="ECO:0000313" key="2">
    <source>
        <dbReference type="Proteomes" id="UP000065807"/>
    </source>
</evidence>
<name>A0A0K2SGW2_LIMPI</name>
<accession>A0A0K2SGW2</accession>
<dbReference type="AlphaFoldDB" id="A0A0K2SGW2"/>